<dbReference type="PANTHER" id="PTHR15032:SF4">
    <property type="entry name" value="N-ACYL-PHOSPHATIDYLETHANOLAMINE-HYDROLYZING PHOSPHOLIPASE D"/>
    <property type="match status" value="1"/>
</dbReference>
<evidence type="ECO:0000313" key="3">
    <source>
        <dbReference type="Proteomes" id="UP000002216"/>
    </source>
</evidence>
<proteinExistence type="predicted"/>
<protein>
    <recommendedName>
        <fullName evidence="1">Metallo-beta-lactamase domain-containing protein</fullName>
    </recommendedName>
</protein>
<feature type="domain" description="Metallo-beta-lactamase" evidence="1">
    <location>
        <begin position="114"/>
        <end position="308"/>
    </location>
</feature>
<dbReference type="SUPFAM" id="SSF56281">
    <property type="entry name" value="Metallo-hydrolase/oxidoreductase"/>
    <property type="match status" value="1"/>
</dbReference>
<evidence type="ECO:0000313" key="2">
    <source>
        <dbReference type="EMBL" id="ACU89313.1"/>
    </source>
</evidence>
<accession>C7LRG7</accession>
<dbReference type="PROSITE" id="PS51257">
    <property type="entry name" value="PROKAR_LIPOPROTEIN"/>
    <property type="match status" value="1"/>
</dbReference>
<dbReference type="KEGG" id="dba:Dbac_1210"/>
<dbReference type="eggNOG" id="COG2220">
    <property type="taxonomic scope" value="Bacteria"/>
</dbReference>
<dbReference type="InterPro" id="IPR001279">
    <property type="entry name" value="Metallo-B-lactamas"/>
</dbReference>
<name>C7LRG7_DESBD</name>
<organism evidence="2 3">
    <name type="scientific">Desulfomicrobium baculatum (strain DSM 4028 / VKM B-1378 / X)</name>
    <name type="common">Desulfovibrio baculatus</name>
    <dbReference type="NCBI Taxonomy" id="525897"/>
    <lineage>
        <taxon>Bacteria</taxon>
        <taxon>Pseudomonadati</taxon>
        <taxon>Thermodesulfobacteriota</taxon>
        <taxon>Desulfovibrionia</taxon>
        <taxon>Desulfovibrionales</taxon>
        <taxon>Desulfomicrobiaceae</taxon>
        <taxon>Desulfomicrobium</taxon>
    </lineage>
</organism>
<dbReference type="Pfam" id="PF12706">
    <property type="entry name" value="Lactamase_B_2"/>
    <property type="match status" value="1"/>
</dbReference>
<dbReference type="EMBL" id="CP001629">
    <property type="protein sequence ID" value="ACU89313.1"/>
    <property type="molecule type" value="Genomic_DNA"/>
</dbReference>
<dbReference type="HOGENOM" id="CLU_020884_1_1_7"/>
<keyword evidence="3" id="KW-1185">Reference proteome</keyword>
<gene>
    <name evidence="2" type="ordered locus">Dbac_1210</name>
</gene>
<dbReference type="AlphaFoldDB" id="C7LRG7"/>
<dbReference type="GO" id="GO:0005737">
    <property type="term" value="C:cytoplasm"/>
    <property type="evidence" value="ECO:0007669"/>
    <property type="project" value="TreeGrafter"/>
</dbReference>
<evidence type="ECO:0000259" key="1">
    <source>
        <dbReference type="Pfam" id="PF12706"/>
    </source>
</evidence>
<dbReference type="Proteomes" id="UP000002216">
    <property type="component" value="Chromosome"/>
</dbReference>
<dbReference type="PANTHER" id="PTHR15032">
    <property type="entry name" value="N-ACYL-PHOSPHATIDYLETHANOLAMINE-HYDROLYZING PHOSPHOLIPASE D"/>
    <property type="match status" value="1"/>
</dbReference>
<reference evidence="2 3" key="1">
    <citation type="journal article" date="2009" name="Stand. Genomic Sci.">
        <title>Complete genome sequence of Desulfomicrobium baculatum type strain (X).</title>
        <authorList>
            <person name="Copeland A."/>
            <person name="Spring S."/>
            <person name="Goker M."/>
            <person name="Schneider S."/>
            <person name="Lapidus A."/>
            <person name="Del Rio T.G."/>
            <person name="Tice H."/>
            <person name="Cheng J.F."/>
            <person name="Chen F."/>
            <person name="Nolan M."/>
            <person name="Bruce D."/>
            <person name="Goodwin L."/>
            <person name="Pitluck S."/>
            <person name="Ivanova N."/>
            <person name="Mavrommatis K."/>
            <person name="Ovchinnikova G."/>
            <person name="Pati A."/>
            <person name="Chen A."/>
            <person name="Palaniappan K."/>
            <person name="Land M."/>
            <person name="Hauser L."/>
            <person name="Chang Y.J."/>
            <person name="Jeffries C.C."/>
            <person name="Meincke L."/>
            <person name="Sims D."/>
            <person name="Brettin T."/>
            <person name="Detter J.C."/>
            <person name="Han C."/>
            <person name="Chain P."/>
            <person name="Bristow J."/>
            <person name="Eisen J.A."/>
            <person name="Markowitz V."/>
            <person name="Hugenholtz P."/>
            <person name="Kyrpides N.C."/>
            <person name="Klenk H.P."/>
            <person name="Lucas S."/>
        </authorList>
    </citation>
    <scope>NUCLEOTIDE SEQUENCE [LARGE SCALE GENOMIC DNA]</scope>
    <source>
        <strain evidence="3">DSM 4028 / VKM B-1378 / X</strain>
    </source>
</reference>
<sequence>MHNPPHRNHHGRSMATAGSALFLLAVLFLLGCGNGYYRGPVSDHFDGSTFDNPWDPMPNRFGDFLKWRLTAERGYWPEHVAVEPTLPPQRVMGEELRVTYVGHATVLLQTRGLNILTDPIWSERASPFSFAGPRRVAAPGVRFEDLPPIDLVLVSHNHYDHLDLPTLARLHQAFNPLVLTPLGNDATIRSAVPEMRLRTLDWGQSFTVNEQVRLVLEPMQHWSARGLFDRLEALWGAFVIDAPGGAIYFLADAGYAGHLSKDFVAKYGPPRLSLLPVGAYEPQWFMRYAHMNPAEAVQTFLDLGLGNAMGTQHEVFPMADEAYAAPRRELSQALHSRGIDESLFLLPKVGEWFTVPPR</sequence>
<dbReference type="InterPro" id="IPR036866">
    <property type="entry name" value="RibonucZ/Hydroxyglut_hydro"/>
</dbReference>
<dbReference type="Gene3D" id="3.60.15.10">
    <property type="entry name" value="Ribonuclease Z/Hydroxyacylglutathione hydrolase-like"/>
    <property type="match status" value="1"/>
</dbReference>